<keyword evidence="5" id="KW-1185">Reference proteome</keyword>
<dbReference type="InterPro" id="IPR036046">
    <property type="entry name" value="Acylphosphatase-like_dom_sf"/>
</dbReference>
<dbReference type="PROSITE" id="PS00151">
    <property type="entry name" value="ACYLPHOSPHATASE_2"/>
    <property type="match status" value="1"/>
</dbReference>
<evidence type="ECO:0000256" key="1">
    <source>
        <dbReference type="PROSITE-ProRule" id="PRU00520"/>
    </source>
</evidence>
<sequence>MYLERWRIRLGFVKSWYIELEGKSDSLALWWNDGFQIQILQATKRWIDVVITHNVQWHATFVYGDLEANNRIAFINALKKLNFKDGRPWMLMGDFNICNSTLDKWGRRRINNQIEGLLTLFWMMKSLGKLISKVQGQKINPHKLDITFSSNSPTRIRREIENLFQIPNSGSLSNYLGLPVEWGRSKKQALSFLKGEGRDQGGVQRVFYRNWTVENATQLGLKGWVRNRRDGSVEALFAGDSDKVQEMEKRCRRGPPAAKVTAFQVFPCDDDPGTVFQRKPTV</sequence>
<dbReference type="PANTHER" id="PTHR47268">
    <property type="entry name" value="ACYLPHOSPHATASE"/>
    <property type="match status" value="1"/>
</dbReference>
<evidence type="ECO:0000313" key="5">
    <source>
        <dbReference type="Proteomes" id="UP000467840"/>
    </source>
</evidence>
<dbReference type="GO" id="GO:0003998">
    <property type="term" value="F:acylphosphatase activity"/>
    <property type="evidence" value="ECO:0007669"/>
    <property type="project" value="UniProtKB-EC"/>
</dbReference>
<dbReference type="Pfam" id="PF00708">
    <property type="entry name" value="Acylphosphatase"/>
    <property type="match status" value="1"/>
</dbReference>
<dbReference type="Proteomes" id="UP000467840">
    <property type="component" value="Chromosome 14"/>
</dbReference>
<proteinExistence type="inferred from homology"/>
<accession>A0A6A6MFW5</accession>
<dbReference type="AlphaFoldDB" id="A0A6A6MFW5"/>
<dbReference type="InterPro" id="IPR017968">
    <property type="entry name" value="Acylphosphatase_CS"/>
</dbReference>
<feature type="active site" evidence="1">
    <location>
        <position position="209"/>
    </location>
</feature>
<dbReference type="InterPro" id="IPR036691">
    <property type="entry name" value="Endo/exonu/phosph_ase_sf"/>
</dbReference>
<reference evidence="4 5" key="1">
    <citation type="journal article" date="2020" name="Mol. Plant">
        <title>The Chromosome-Based Rubber Tree Genome Provides New Insights into Spurge Genome Evolution and Rubber Biosynthesis.</title>
        <authorList>
            <person name="Liu J."/>
            <person name="Shi C."/>
            <person name="Shi C.C."/>
            <person name="Li W."/>
            <person name="Zhang Q.J."/>
            <person name="Zhang Y."/>
            <person name="Li K."/>
            <person name="Lu H.F."/>
            <person name="Shi C."/>
            <person name="Zhu S.T."/>
            <person name="Xiao Z.Y."/>
            <person name="Nan H."/>
            <person name="Yue Y."/>
            <person name="Zhu X.G."/>
            <person name="Wu Y."/>
            <person name="Hong X.N."/>
            <person name="Fan G.Y."/>
            <person name="Tong Y."/>
            <person name="Zhang D."/>
            <person name="Mao C.L."/>
            <person name="Liu Y.L."/>
            <person name="Hao S.J."/>
            <person name="Liu W.Q."/>
            <person name="Lv M.Q."/>
            <person name="Zhang H.B."/>
            <person name="Liu Y."/>
            <person name="Hu-Tang G.R."/>
            <person name="Wang J.P."/>
            <person name="Wang J.H."/>
            <person name="Sun Y.H."/>
            <person name="Ni S.B."/>
            <person name="Chen W.B."/>
            <person name="Zhang X.C."/>
            <person name="Jiao Y.N."/>
            <person name="Eichler E.E."/>
            <person name="Li G.H."/>
            <person name="Liu X."/>
            <person name="Gao L.Z."/>
        </authorList>
    </citation>
    <scope>NUCLEOTIDE SEQUENCE [LARGE SCALE GENOMIC DNA]</scope>
    <source>
        <strain evidence="5">cv. GT1</strain>
        <tissue evidence="4">Leaf</tissue>
    </source>
</reference>
<name>A0A6A6MFW5_HEVBR</name>
<dbReference type="SUPFAM" id="SSF56219">
    <property type="entry name" value="DNase I-like"/>
    <property type="match status" value="1"/>
</dbReference>
<dbReference type="SUPFAM" id="SSF54975">
    <property type="entry name" value="Acylphosphatase/BLUF domain-like"/>
    <property type="match status" value="1"/>
</dbReference>
<organism evidence="4 5">
    <name type="scientific">Hevea brasiliensis</name>
    <name type="common">Para rubber tree</name>
    <name type="synonym">Siphonia brasiliensis</name>
    <dbReference type="NCBI Taxonomy" id="3981"/>
    <lineage>
        <taxon>Eukaryota</taxon>
        <taxon>Viridiplantae</taxon>
        <taxon>Streptophyta</taxon>
        <taxon>Embryophyta</taxon>
        <taxon>Tracheophyta</taxon>
        <taxon>Spermatophyta</taxon>
        <taxon>Magnoliopsida</taxon>
        <taxon>eudicotyledons</taxon>
        <taxon>Gunneridae</taxon>
        <taxon>Pentapetalae</taxon>
        <taxon>rosids</taxon>
        <taxon>fabids</taxon>
        <taxon>Malpighiales</taxon>
        <taxon>Euphorbiaceae</taxon>
        <taxon>Crotonoideae</taxon>
        <taxon>Micrandreae</taxon>
        <taxon>Hevea</taxon>
    </lineage>
</organism>
<dbReference type="PANTHER" id="PTHR47268:SF4">
    <property type="entry name" value="ACYLPHOSPHATASE"/>
    <property type="match status" value="1"/>
</dbReference>
<evidence type="ECO:0000259" key="3">
    <source>
        <dbReference type="PROSITE" id="PS51160"/>
    </source>
</evidence>
<evidence type="ECO:0000256" key="2">
    <source>
        <dbReference type="RuleBase" id="RU004168"/>
    </source>
</evidence>
<evidence type="ECO:0000313" key="4">
    <source>
        <dbReference type="EMBL" id="KAF2312174.1"/>
    </source>
</evidence>
<keyword evidence="1" id="KW-0378">Hydrolase</keyword>
<dbReference type="EMBL" id="JAAGAX010000006">
    <property type="protein sequence ID" value="KAF2312174.1"/>
    <property type="molecule type" value="Genomic_DNA"/>
</dbReference>
<dbReference type="InterPro" id="IPR020456">
    <property type="entry name" value="Acylphosphatase"/>
</dbReference>
<protein>
    <recommendedName>
        <fullName evidence="1">acylphosphatase</fullName>
        <ecNumber evidence="1">3.6.1.7</ecNumber>
    </recommendedName>
</protein>
<dbReference type="EC" id="3.6.1.7" evidence="1"/>
<comment type="similarity">
    <text evidence="2">Belongs to the acylphosphatase family.</text>
</comment>
<feature type="domain" description="Acylphosphatase-like" evidence="3">
    <location>
        <begin position="194"/>
        <end position="280"/>
    </location>
</feature>
<feature type="active site" evidence="1">
    <location>
        <position position="227"/>
    </location>
</feature>
<dbReference type="PROSITE" id="PS51160">
    <property type="entry name" value="ACYLPHOSPHATASE_3"/>
    <property type="match status" value="1"/>
</dbReference>
<dbReference type="Gene3D" id="3.60.10.10">
    <property type="entry name" value="Endonuclease/exonuclease/phosphatase"/>
    <property type="match status" value="1"/>
</dbReference>
<dbReference type="Gene3D" id="3.30.70.100">
    <property type="match status" value="1"/>
</dbReference>
<gene>
    <name evidence="4" type="ORF">GH714_028373</name>
</gene>
<dbReference type="InterPro" id="IPR001792">
    <property type="entry name" value="Acylphosphatase-like_dom"/>
</dbReference>
<comment type="caution">
    <text evidence="4">The sequence shown here is derived from an EMBL/GenBank/DDBJ whole genome shotgun (WGS) entry which is preliminary data.</text>
</comment>
<comment type="catalytic activity">
    <reaction evidence="1">
        <text>an acyl phosphate + H2O = a carboxylate + phosphate + H(+)</text>
        <dbReference type="Rhea" id="RHEA:14965"/>
        <dbReference type="ChEBI" id="CHEBI:15377"/>
        <dbReference type="ChEBI" id="CHEBI:15378"/>
        <dbReference type="ChEBI" id="CHEBI:29067"/>
        <dbReference type="ChEBI" id="CHEBI:43474"/>
        <dbReference type="ChEBI" id="CHEBI:59918"/>
        <dbReference type="EC" id="3.6.1.7"/>
    </reaction>
</comment>